<dbReference type="InterPro" id="IPR023296">
    <property type="entry name" value="Glyco_hydro_beta-prop_sf"/>
</dbReference>
<evidence type="ECO:0000256" key="3">
    <source>
        <dbReference type="ARBA" id="ARBA00023295"/>
    </source>
</evidence>
<feature type="domain" description="Glycosyl hydrolase family 32 N-terminal" evidence="4">
    <location>
        <begin position="15"/>
        <end position="227"/>
    </location>
</feature>
<keyword evidence="3" id="KW-0326">Glycosidase</keyword>
<dbReference type="InterPro" id="IPR013148">
    <property type="entry name" value="Glyco_hydro_32_N"/>
</dbReference>
<comment type="similarity">
    <text evidence="1">Belongs to the glycosyl hydrolase 32 family.</text>
</comment>
<dbReference type="Pfam" id="PF00251">
    <property type="entry name" value="Glyco_hydro_32N"/>
    <property type="match status" value="1"/>
</dbReference>
<accession>Q8GAP2</accession>
<name>Q8GAP2_PAENI</name>
<dbReference type="EMBL" id="AJ507836">
    <property type="protein sequence ID" value="CAD47861.1"/>
    <property type="molecule type" value="Genomic_DNA"/>
</dbReference>
<keyword evidence="2 5" id="KW-0378">Hydrolase</keyword>
<sequence>MLAPEDRWIWDFWHVQDHGIHHLYYLQAPKSLGDPELRHRNATIGHATSTNLIDWTEHGTVLRPGGQGTVDATATWTGSVVRGDDGLWRMFYTGSAFLSPDSATNVETIAVAVSSDLHHWAKDDTFALAADSAWYEKLGDSSWPEEAWRDPWVYRDETGLWHMLITARANTGEVMERGVVGHATSQDLRAWTARPPLTGPDEGFAHLEVIQRVSINDQTFMIFSAHETVVAAQRCDRAHATGTWAAVWTDRIELEHARNITGPELYSGRVIAHNGLPVLLGFLLEFSGQGFIGGVSDPVDLEGLLLKSGLLSPQRAG</sequence>
<evidence type="ECO:0000256" key="1">
    <source>
        <dbReference type="ARBA" id="ARBA00009902"/>
    </source>
</evidence>
<dbReference type="RefSeq" id="WP_016359375.1">
    <property type="nucleotide sequence ID" value="NC_021229.1"/>
</dbReference>
<dbReference type="InterPro" id="IPR051214">
    <property type="entry name" value="GH32_Enzymes"/>
</dbReference>
<reference evidence="5" key="2">
    <citation type="submission" date="2013-12" db="EMBL/GenBank/DDBJ databases">
        <authorList>
            <person name="Mihasan M."/>
            <person name="Brandsch R."/>
        </authorList>
    </citation>
    <scope>NUCLEOTIDE SEQUENCE</scope>
    <source>
        <strain evidence="5">ATCC 49919</strain>
        <plasmid evidence="5">pAO1</plasmid>
    </source>
</reference>
<geneLocation type="plasmid" evidence="5">
    <name>pAO1</name>
</geneLocation>
<dbReference type="CDD" id="cd18609">
    <property type="entry name" value="GH32-like"/>
    <property type="match status" value="1"/>
</dbReference>
<dbReference type="AlphaFoldDB" id="Q8GAP2"/>
<dbReference type="PANTHER" id="PTHR43101">
    <property type="entry name" value="BETA-FRUCTOSIDASE"/>
    <property type="match status" value="1"/>
</dbReference>
<protein>
    <submittedName>
        <fullName evidence="5">Putative sucrose hydrolase</fullName>
    </submittedName>
</protein>
<evidence type="ECO:0000256" key="2">
    <source>
        <dbReference type="ARBA" id="ARBA00022801"/>
    </source>
</evidence>
<evidence type="ECO:0000259" key="4">
    <source>
        <dbReference type="Pfam" id="PF00251"/>
    </source>
</evidence>
<dbReference type="GO" id="GO:0016798">
    <property type="term" value="F:hydrolase activity, acting on glycosyl bonds"/>
    <property type="evidence" value="ECO:0007669"/>
    <property type="project" value="UniProtKB-KW"/>
</dbReference>
<reference evidence="5" key="1">
    <citation type="journal article" date="2003" name="J. Bacteriol.">
        <title>Sequence of the 165-kilobase catabolic plasmid pAO1 from Arthrobacter nicotinovorans and identification of a pAO1-dependent nicotine uptake system.</title>
        <authorList>
            <person name="Igloi G.L."/>
            <person name="Brandsch R."/>
        </authorList>
    </citation>
    <scope>NUCLEOTIDE SEQUENCE [LARGE SCALE GENOMIC DNA]</scope>
    <source>
        <strain evidence="5">ATCC 49919</strain>
        <plasmid evidence="5">pAO1</plasmid>
    </source>
</reference>
<dbReference type="GeneID" id="84020214"/>
<dbReference type="PANTHER" id="PTHR43101:SF1">
    <property type="entry name" value="BETA-FRUCTOSIDASE"/>
    <property type="match status" value="1"/>
</dbReference>
<evidence type="ECO:0000313" key="5">
    <source>
        <dbReference type="EMBL" id="CAD47861.1"/>
    </source>
</evidence>
<gene>
    <name evidence="5" type="primary">CSCA</name>
</gene>
<dbReference type="Gene3D" id="2.115.10.20">
    <property type="entry name" value="Glycosyl hydrolase domain, family 43"/>
    <property type="match status" value="1"/>
</dbReference>
<dbReference type="SUPFAM" id="SSF75005">
    <property type="entry name" value="Arabinanase/levansucrase/invertase"/>
    <property type="match status" value="1"/>
</dbReference>
<organism evidence="5">
    <name type="scientific">Paenarthrobacter nicotinovorans</name>
    <name type="common">Arthrobacter nicotinovorans</name>
    <dbReference type="NCBI Taxonomy" id="29320"/>
    <lineage>
        <taxon>Bacteria</taxon>
        <taxon>Bacillati</taxon>
        <taxon>Actinomycetota</taxon>
        <taxon>Actinomycetes</taxon>
        <taxon>Micrococcales</taxon>
        <taxon>Micrococcaceae</taxon>
        <taxon>Paenarthrobacter</taxon>
    </lineage>
</organism>
<keyword evidence="5" id="KW-0614">Plasmid</keyword>
<dbReference type="CAZy" id="GH32">
    <property type="family name" value="Glycoside Hydrolase Family 32"/>
</dbReference>
<proteinExistence type="inferred from homology"/>